<sequence length="21" mass="2381">MSLARKRPRMGIVYPFSKGVS</sequence>
<evidence type="ECO:0000313" key="2">
    <source>
        <dbReference type="Proteomes" id="UP000011115"/>
    </source>
</evidence>
<dbReference type="AlphaFoldDB" id="M1DGY4"/>
<organism evidence="1 2">
    <name type="scientific">Solanum tuberosum</name>
    <name type="common">Potato</name>
    <dbReference type="NCBI Taxonomy" id="4113"/>
    <lineage>
        <taxon>Eukaryota</taxon>
        <taxon>Viridiplantae</taxon>
        <taxon>Streptophyta</taxon>
        <taxon>Embryophyta</taxon>
        <taxon>Tracheophyta</taxon>
        <taxon>Spermatophyta</taxon>
        <taxon>Magnoliopsida</taxon>
        <taxon>eudicotyledons</taxon>
        <taxon>Gunneridae</taxon>
        <taxon>Pentapetalae</taxon>
        <taxon>asterids</taxon>
        <taxon>lamiids</taxon>
        <taxon>Solanales</taxon>
        <taxon>Solanaceae</taxon>
        <taxon>Solanoideae</taxon>
        <taxon>Solaneae</taxon>
        <taxon>Solanum</taxon>
    </lineage>
</organism>
<protein>
    <submittedName>
        <fullName evidence="1">Uncharacterized protein</fullName>
    </submittedName>
</protein>
<keyword evidence="2" id="KW-1185">Reference proteome</keyword>
<dbReference type="Proteomes" id="UP000011115">
    <property type="component" value="Unassembled WGS sequence"/>
</dbReference>
<reference evidence="2" key="1">
    <citation type="journal article" date="2011" name="Nature">
        <title>Genome sequence and analysis of the tuber crop potato.</title>
        <authorList>
            <consortium name="The Potato Genome Sequencing Consortium"/>
        </authorList>
    </citation>
    <scope>NUCLEOTIDE SEQUENCE [LARGE SCALE GENOMIC DNA]</scope>
    <source>
        <strain evidence="2">cv. DM1-3 516 R44</strain>
    </source>
</reference>
<accession>M1DGY4</accession>
<dbReference type="PaxDb" id="4113-PGSC0003DMT400088883"/>
<reference evidence="1" key="2">
    <citation type="submission" date="2015-06" db="UniProtKB">
        <authorList>
            <consortium name="EnsemblPlants"/>
        </authorList>
    </citation>
    <scope>IDENTIFICATION</scope>
    <source>
        <strain evidence="1">DM1-3 516 R44</strain>
    </source>
</reference>
<dbReference type="EnsemblPlants" id="PGSC0003DMT400088883">
    <property type="protein sequence ID" value="PGSC0003DMT400088883"/>
    <property type="gene ID" value="PGSC0003DMG400038454"/>
</dbReference>
<dbReference type="HOGENOM" id="CLU_3427211_0_0_1"/>
<proteinExistence type="predicted"/>
<name>M1DGY4_SOLTU</name>
<evidence type="ECO:0000313" key="1">
    <source>
        <dbReference type="EnsemblPlants" id="PGSC0003DMT400088883"/>
    </source>
</evidence>
<dbReference type="InParanoid" id="M1DGY4"/>
<dbReference type="Gramene" id="PGSC0003DMT400088883">
    <property type="protein sequence ID" value="PGSC0003DMT400088883"/>
    <property type="gene ID" value="PGSC0003DMG400038454"/>
</dbReference>